<evidence type="ECO:0000259" key="8">
    <source>
        <dbReference type="Pfam" id="PF02687"/>
    </source>
</evidence>
<feature type="transmembrane region" description="Helical" evidence="7">
    <location>
        <begin position="154"/>
        <end position="174"/>
    </location>
</feature>
<comment type="similarity">
    <text evidence="6">Belongs to the ABC-4 integral membrane protein family.</text>
</comment>
<feature type="domain" description="ABC3 transporter permease C-terminal" evidence="8">
    <location>
        <begin position="515"/>
        <end position="631"/>
    </location>
</feature>
<organism evidence="10 11">
    <name type="scientific">Phytohabitans maris</name>
    <dbReference type="NCBI Taxonomy" id="3071409"/>
    <lineage>
        <taxon>Bacteria</taxon>
        <taxon>Bacillati</taxon>
        <taxon>Actinomycetota</taxon>
        <taxon>Actinomycetes</taxon>
        <taxon>Micromonosporales</taxon>
        <taxon>Micromonosporaceae</taxon>
    </lineage>
</organism>
<keyword evidence="4 7" id="KW-1133">Transmembrane helix</keyword>
<dbReference type="Pfam" id="PF12704">
    <property type="entry name" value="MacB_PCD"/>
    <property type="match status" value="1"/>
</dbReference>
<gene>
    <name evidence="10" type="ORF">RB614_03830</name>
</gene>
<feature type="transmembrane region" description="Helical" evidence="7">
    <location>
        <begin position="227"/>
        <end position="244"/>
    </location>
</feature>
<feature type="transmembrane region" description="Helical" evidence="7">
    <location>
        <begin position="511"/>
        <end position="536"/>
    </location>
</feature>
<evidence type="ECO:0000256" key="3">
    <source>
        <dbReference type="ARBA" id="ARBA00022692"/>
    </source>
</evidence>
<dbReference type="InterPro" id="IPR025857">
    <property type="entry name" value="MacB_PCD"/>
</dbReference>
<evidence type="ECO:0000313" key="11">
    <source>
        <dbReference type="Proteomes" id="UP001230908"/>
    </source>
</evidence>
<dbReference type="Pfam" id="PF02687">
    <property type="entry name" value="FtsX"/>
    <property type="match status" value="2"/>
</dbReference>
<reference evidence="10 11" key="1">
    <citation type="submission" date="2023-08" db="EMBL/GenBank/DDBJ databases">
        <title>Phytohabitans sansha sp. nov., isolated from marine sediment.</title>
        <authorList>
            <person name="Zhao Y."/>
            <person name="Yi K."/>
        </authorList>
    </citation>
    <scope>NUCLEOTIDE SEQUENCE [LARGE SCALE GENOMIC DNA]</scope>
    <source>
        <strain evidence="10 11">ZYX-F-186</strain>
    </source>
</reference>
<dbReference type="Proteomes" id="UP001230908">
    <property type="component" value="Unassembled WGS sequence"/>
</dbReference>
<protein>
    <submittedName>
        <fullName evidence="10">ABC transporter permease</fullName>
    </submittedName>
</protein>
<keyword evidence="2" id="KW-1003">Cell membrane</keyword>
<feature type="transmembrane region" description="Helical" evidence="7">
    <location>
        <begin position="109"/>
        <end position="134"/>
    </location>
</feature>
<comment type="subcellular location">
    <subcellularLocation>
        <location evidence="1">Cell membrane</location>
        <topology evidence="1">Multi-pass membrane protein</topology>
    </subcellularLocation>
</comment>
<dbReference type="PANTHER" id="PTHR30572">
    <property type="entry name" value="MEMBRANE COMPONENT OF TRANSPORTER-RELATED"/>
    <property type="match status" value="1"/>
</dbReference>
<evidence type="ECO:0000256" key="4">
    <source>
        <dbReference type="ARBA" id="ARBA00022989"/>
    </source>
</evidence>
<feature type="transmembrane region" description="Helical" evidence="7">
    <location>
        <begin position="557"/>
        <end position="583"/>
    </location>
</feature>
<keyword evidence="3 7" id="KW-0812">Transmembrane</keyword>
<evidence type="ECO:0000256" key="5">
    <source>
        <dbReference type="ARBA" id="ARBA00023136"/>
    </source>
</evidence>
<feature type="transmembrane region" description="Helical" evidence="7">
    <location>
        <begin position="57"/>
        <end position="82"/>
    </location>
</feature>
<comment type="caution">
    <text evidence="10">The sequence shown here is derived from an EMBL/GenBank/DDBJ whole genome shotgun (WGS) entry which is preliminary data.</text>
</comment>
<dbReference type="InterPro" id="IPR003838">
    <property type="entry name" value="ABC3_permease_C"/>
</dbReference>
<accession>A0ABU0Z9E0</accession>
<dbReference type="EMBL" id="JAVHUY010000003">
    <property type="protein sequence ID" value="MDQ7903644.1"/>
    <property type="molecule type" value="Genomic_DNA"/>
</dbReference>
<feature type="transmembrane region" description="Helical" evidence="7">
    <location>
        <begin position="203"/>
        <end position="221"/>
    </location>
</feature>
<proteinExistence type="inferred from homology"/>
<feature type="domain" description="MacB-like periplasmic core" evidence="9">
    <location>
        <begin position="281"/>
        <end position="481"/>
    </location>
</feature>
<feature type="transmembrane region" description="Helical" evidence="7">
    <location>
        <begin position="21"/>
        <end position="45"/>
    </location>
</feature>
<dbReference type="RefSeq" id="WP_308710920.1">
    <property type="nucleotide sequence ID" value="NZ_JAVHUY010000003.1"/>
</dbReference>
<evidence type="ECO:0000256" key="6">
    <source>
        <dbReference type="ARBA" id="ARBA00038076"/>
    </source>
</evidence>
<evidence type="ECO:0000256" key="1">
    <source>
        <dbReference type="ARBA" id="ARBA00004651"/>
    </source>
</evidence>
<evidence type="ECO:0000259" key="9">
    <source>
        <dbReference type="Pfam" id="PF12704"/>
    </source>
</evidence>
<evidence type="ECO:0000256" key="2">
    <source>
        <dbReference type="ARBA" id="ARBA00022475"/>
    </source>
</evidence>
<sequence>MIWRLVRRELAMRSRRAALTGVGAVVGVGLICGTLVLLETVAATAGADEDVRQLGQLVLVAGVVAVLVGAVLINAAFTVTVAQRTRELALLRCLGADGGQLRRLVGLEALVIGGLAGLVGLGAGVGVAAGLRAYVNSDLFPSGDLSGSGLVVSARTAVVSLLVGCGVTVLSALAPARRAGRTAPLAALRATPGSVRRAGQVRLVVGGVAVVLGVAAVPFAAVAGPGVLLLPAGVLTLLGLRLVGARVAGPLARLVGIPVARTLRLPGALAQANTARNPERTAATASALAIGLALVSFVLVLSASTKAAIEDEGARTPELHVRYEPRAGERAGIGADVVDRLAGLPELAAVAPLRSGEATVAGRPDRVTAVDPERYRRAQPLKVVAGSVTDLAAGGLGVTERVAATRGWTVGTPVPVRLPGGERTLTVRVVYAGNSYLPGAGDYLMAQADYAALGGDPTVRDVPMAARDGVPAGAVRAAVARVLAVDPALTVEDRGQARQRYLGQINRSTSLFLALAGLAGVVGLLGILTTTALSIVDRARELGMLRAVGMARHQIRLMIRGEALIVALLGVLGGGGLGLLFGWGAARVLAGSSSPTRFTVPTAALAAVAAAAAVAGVLAAALPARAASRIEVLGAIATE</sequence>
<feature type="transmembrane region" description="Helical" evidence="7">
    <location>
        <begin position="603"/>
        <end position="622"/>
    </location>
</feature>
<keyword evidence="5 7" id="KW-0472">Membrane</keyword>
<name>A0ABU0Z9E0_9ACTN</name>
<evidence type="ECO:0000256" key="7">
    <source>
        <dbReference type="SAM" id="Phobius"/>
    </source>
</evidence>
<dbReference type="InterPro" id="IPR050250">
    <property type="entry name" value="Macrolide_Exporter_MacB"/>
</dbReference>
<keyword evidence="11" id="KW-1185">Reference proteome</keyword>
<feature type="transmembrane region" description="Helical" evidence="7">
    <location>
        <begin position="282"/>
        <end position="301"/>
    </location>
</feature>
<dbReference type="PANTHER" id="PTHR30572:SF4">
    <property type="entry name" value="ABC TRANSPORTER PERMEASE YTRF"/>
    <property type="match status" value="1"/>
</dbReference>
<feature type="domain" description="ABC3 transporter permease C-terminal" evidence="8">
    <location>
        <begin position="60"/>
        <end position="183"/>
    </location>
</feature>
<evidence type="ECO:0000313" key="10">
    <source>
        <dbReference type="EMBL" id="MDQ7903644.1"/>
    </source>
</evidence>